<sequence>MTETVNIVRSYRITLSFCMALLISLLVATLAVCCHGFQIGVGIADITGPPAEVPFMGYANPKQKGYGLHLRQFARSFIIDDGSTRIVFVSCDMGMMGTFLRREVLKRLGQEYGEMYTVNNVMISGTHTHSTPGGFLLDIVFDLNSWGFVRDTFENYAAGIVRSIQRAHKSLTDGKIFVSHGQVLDANINRSPTSYLKNPAEERAKYEYDTDKSFTQLKFIKSDGQPMGVITWYAVHATSMNNTNHLISSDNVGYASVLFEKKMNKKFTNLIGKGPFVAAFASTNLGDVSPNTAGPRCVPSGNPCVPETSNCADKNDVCIAFGPGKDMYESTQMIATKIFEKAWGAWKGSQEEVKGKLGVVHQYVNMPEQKAEWTDPETGETKTVNGCKPAMGYSFAAGTTDGAGAFSFKQGTVTTNPLWNVVTDILARPSKEMTECQAPKPILLATGEMNFPFEWQPSIVSTQLAKLGQMAIACVPGEFTTMSGRRMRQTVAQALNLKGPEQVIVAGLCNTYSDYITTPQEYQAQRYEAASTIFGPHTLTIYLQHYKGLAGFIKNGTIPDPGPSPPEAFNDVVSFLPGVIFDNPGWSKEFGQCVVQPPQTVQAGTTLTVSFASGHPRNNVRQEGSYLSVERLGQGDQWEIVATDADWETKFIWRRTSSILGTSEVDVVWDVPADVIPGTYRIRHFGSHKLVFGAIRSYVGLSQTFQVTAN</sequence>
<comment type="caution">
    <text evidence="10">The sequence shown here is derived from an EMBL/GenBank/DDBJ whole genome shotgun (WGS) entry which is preliminary data.</text>
</comment>
<comment type="catalytic activity">
    <reaction evidence="7">
        <text>an N-acylsphing-4-enine + H2O = sphing-4-enine + a fatty acid</text>
        <dbReference type="Rhea" id="RHEA:20856"/>
        <dbReference type="ChEBI" id="CHEBI:15377"/>
        <dbReference type="ChEBI" id="CHEBI:28868"/>
        <dbReference type="ChEBI" id="CHEBI:52639"/>
        <dbReference type="ChEBI" id="CHEBI:57756"/>
        <dbReference type="EC" id="3.5.1.23"/>
    </reaction>
</comment>
<dbReference type="GO" id="GO:0046514">
    <property type="term" value="P:ceramide catabolic process"/>
    <property type="evidence" value="ECO:0007669"/>
    <property type="project" value="InterPro"/>
</dbReference>
<dbReference type="InterPro" id="IPR031329">
    <property type="entry name" value="NEUT/ALK_ceramidase_N"/>
</dbReference>
<dbReference type="GO" id="GO:0005576">
    <property type="term" value="C:extracellular region"/>
    <property type="evidence" value="ECO:0007669"/>
    <property type="project" value="TreeGrafter"/>
</dbReference>
<feature type="binding site" evidence="6">
    <location>
        <position position="515"/>
    </location>
    <ligand>
        <name>Zn(2+)</name>
        <dbReference type="ChEBI" id="CHEBI:29105"/>
    </ligand>
</feature>
<dbReference type="Gene3D" id="2.60.40.2300">
    <property type="entry name" value="Neutral/alkaline non-lysosomal ceramidase, C-terminal domain"/>
    <property type="match status" value="1"/>
</dbReference>
<gene>
    <name evidence="10" type="ORF">GE061_010843</name>
</gene>
<keyword evidence="6" id="KW-0862">Zinc</keyword>
<comment type="similarity">
    <text evidence="1 7">Belongs to the neutral ceramidase family.</text>
</comment>
<dbReference type="InterPro" id="IPR006823">
    <property type="entry name" value="Ceramidase_alk"/>
</dbReference>
<reference evidence="10" key="1">
    <citation type="journal article" date="2021" name="Mol. Ecol. Resour.">
        <title>Apolygus lucorum genome provides insights into omnivorousness and mesophyll feeding.</title>
        <authorList>
            <person name="Liu Y."/>
            <person name="Liu H."/>
            <person name="Wang H."/>
            <person name="Huang T."/>
            <person name="Liu B."/>
            <person name="Yang B."/>
            <person name="Yin L."/>
            <person name="Li B."/>
            <person name="Zhang Y."/>
            <person name="Zhang S."/>
            <person name="Jiang F."/>
            <person name="Zhang X."/>
            <person name="Ren Y."/>
            <person name="Wang B."/>
            <person name="Wang S."/>
            <person name="Lu Y."/>
            <person name="Wu K."/>
            <person name="Fan W."/>
            <person name="Wang G."/>
        </authorList>
    </citation>
    <scope>NUCLEOTIDE SEQUENCE</scope>
    <source>
        <strain evidence="10">12Hb</strain>
    </source>
</reference>
<evidence type="ECO:0000256" key="7">
    <source>
        <dbReference type="RuleBase" id="RU366019"/>
    </source>
</evidence>
<comment type="cofactor">
    <cofactor evidence="6">
        <name>Zn(2+)</name>
        <dbReference type="ChEBI" id="CHEBI:29105"/>
    </cofactor>
    <text evidence="6">Binds 1 zinc ion per subunit.</text>
</comment>
<dbReference type="PANTHER" id="PTHR12670">
    <property type="entry name" value="CERAMIDASE"/>
    <property type="match status" value="1"/>
</dbReference>
<evidence type="ECO:0000313" key="11">
    <source>
        <dbReference type="Proteomes" id="UP000466442"/>
    </source>
</evidence>
<feature type="binding site" evidence="6">
    <location>
        <position position="127"/>
    </location>
    <ligand>
        <name>Zn(2+)</name>
        <dbReference type="ChEBI" id="CHEBI:29105"/>
    </ligand>
</feature>
<evidence type="ECO:0000256" key="6">
    <source>
        <dbReference type="PIRSR" id="PIRSR606823-2"/>
    </source>
</evidence>
<dbReference type="Proteomes" id="UP000466442">
    <property type="component" value="Unassembled WGS sequence"/>
</dbReference>
<feature type="domain" description="Neutral/alkaline non-lysosomal ceramidase C-terminal" evidence="9">
    <location>
        <begin position="547"/>
        <end position="707"/>
    </location>
</feature>
<evidence type="ECO:0000256" key="1">
    <source>
        <dbReference type="ARBA" id="ARBA00009835"/>
    </source>
</evidence>
<dbReference type="PANTHER" id="PTHR12670:SF1">
    <property type="entry name" value="NEUTRAL CERAMIDASE"/>
    <property type="match status" value="1"/>
</dbReference>
<dbReference type="EC" id="3.5.1.23" evidence="2 7"/>
<keyword evidence="6" id="KW-0479">Metal-binding</keyword>
<accession>A0A8S9XXY1</accession>
<dbReference type="OrthoDB" id="191371at2759"/>
<dbReference type="AlphaFoldDB" id="A0A8S9XXY1"/>
<feature type="binding site" evidence="6">
    <location>
        <position position="236"/>
    </location>
    <ligand>
        <name>Zn(2+)</name>
        <dbReference type="ChEBI" id="CHEBI:29105"/>
    </ligand>
</feature>
<keyword evidence="4 7" id="KW-0378">Hydrolase</keyword>
<protein>
    <recommendedName>
        <fullName evidence="3 7">Neutral ceramidase</fullName>
        <ecNumber evidence="2 7">3.5.1.23</ecNumber>
    </recommendedName>
</protein>
<evidence type="ECO:0000256" key="3">
    <source>
        <dbReference type="ARBA" id="ARBA00019235"/>
    </source>
</evidence>
<dbReference type="GO" id="GO:0046512">
    <property type="term" value="P:sphingosine biosynthetic process"/>
    <property type="evidence" value="ECO:0007669"/>
    <property type="project" value="TreeGrafter"/>
</dbReference>
<evidence type="ECO:0000256" key="2">
    <source>
        <dbReference type="ARBA" id="ARBA00011891"/>
    </source>
</evidence>
<keyword evidence="7" id="KW-0746">Sphingolipid metabolism</keyword>
<feature type="active site" description="Nucleophile" evidence="5">
    <location>
        <position position="289"/>
    </location>
</feature>
<organism evidence="10 11">
    <name type="scientific">Apolygus lucorum</name>
    <name type="common">Small green plant bug</name>
    <name type="synonym">Lygocoris lucorum</name>
    <dbReference type="NCBI Taxonomy" id="248454"/>
    <lineage>
        <taxon>Eukaryota</taxon>
        <taxon>Metazoa</taxon>
        <taxon>Ecdysozoa</taxon>
        <taxon>Arthropoda</taxon>
        <taxon>Hexapoda</taxon>
        <taxon>Insecta</taxon>
        <taxon>Pterygota</taxon>
        <taxon>Neoptera</taxon>
        <taxon>Paraneoptera</taxon>
        <taxon>Hemiptera</taxon>
        <taxon>Heteroptera</taxon>
        <taxon>Panheteroptera</taxon>
        <taxon>Cimicomorpha</taxon>
        <taxon>Miridae</taxon>
        <taxon>Mirini</taxon>
        <taxon>Apolygus</taxon>
    </lineage>
</organism>
<dbReference type="GO" id="GO:0016020">
    <property type="term" value="C:membrane"/>
    <property type="evidence" value="ECO:0007669"/>
    <property type="project" value="GOC"/>
</dbReference>
<dbReference type="InterPro" id="IPR038445">
    <property type="entry name" value="NCDase_C_sf"/>
</dbReference>
<evidence type="ECO:0000259" key="8">
    <source>
        <dbReference type="Pfam" id="PF04734"/>
    </source>
</evidence>
<evidence type="ECO:0000313" key="10">
    <source>
        <dbReference type="EMBL" id="KAF6213128.1"/>
    </source>
</evidence>
<evidence type="ECO:0000256" key="5">
    <source>
        <dbReference type="PIRSR" id="PIRSR606823-1"/>
    </source>
</evidence>
<dbReference type="EMBL" id="WIXP02000003">
    <property type="protein sequence ID" value="KAF6213128.1"/>
    <property type="molecule type" value="Genomic_DNA"/>
</dbReference>
<feature type="domain" description="Neutral/alkaline non-lysosomal ceramidase N-terminal" evidence="8">
    <location>
        <begin position="37"/>
        <end position="544"/>
    </location>
</feature>
<evidence type="ECO:0000259" key="9">
    <source>
        <dbReference type="Pfam" id="PF17048"/>
    </source>
</evidence>
<feature type="binding site" evidence="6">
    <location>
        <position position="478"/>
    </location>
    <ligand>
        <name>Zn(2+)</name>
        <dbReference type="ChEBI" id="CHEBI:29105"/>
    </ligand>
</feature>
<dbReference type="GO" id="GO:0017040">
    <property type="term" value="F:N-acylsphingosine amidohydrolase activity"/>
    <property type="evidence" value="ECO:0007669"/>
    <property type="project" value="UniProtKB-UniRule"/>
</dbReference>
<keyword evidence="7" id="KW-0443">Lipid metabolism</keyword>
<dbReference type="GO" id="GO:0042759">
    <property type="term" value="P:long-chain fatty acid biosynthetic process"/>
    <property type="evidence" value="ECO:0007669"/>
    <property type="project" value="TreeGrafter"/>
</dbReference>
<dbReference type="Pfam" id="PF04734">
    <property type="entry name" value="Ceramidase_alk"/>
    <property type="match status" value="1"/>
</dbReference>
<proteinExistence type="inferred from homology"/>
<keyword evidence="11" id="KW-1185">Reference proteome</keyword>
<dbReference type="GO" id="GO:0046872">
    <property type="term" value="F:metal ion binding"/>
    <property type="evidence" value="ECO:0007669"/>
    <property type="project" value="UniProtKB-KW"/>
</dbReference>
<evidence type="ECO:0000256" key="4">
    <source>
        <dbReference type="ARBA" id="ARBA00022801"/>
    </source>
</evidence>
<dbReference type="InterPro" id="IPR031331">
    <property type="entry name" value="NEUT/ALK_ceramidase_C"/>
</dbReference>
<name>A0A8S9XXY1_APOLU</name>
<dbReference type="Pfam" id="PF17048">
    <property type="entry name" value="Ceramidse_alk_C"/>
    <property type="match status" value="1"/>
</dbReference>